<accession>A0AA49FJK4</accession>
<evidence type="ECO:0000313" key="3">
    <source>
        <dbReference type="EMBL" id="WIM04765.1"/>
    </source>
</evidence>
<dbReference type="KEGG" id="npv:OHM77_08635"/>
<dbReference type="Proteomes" id="UP001234916">
    <property type="component" value="Chromosome"/>
</dbReference>
<evidence type="ECO:0000256" key="1">
    <source>
        <dbReference type="SAM" id="Phobius"/>
    </source>
</evidence>
<keyword evidence="1" id="KW-1133">Transmembrane helix</keyword>
<feature type="transmembrane region" description="Helical" evidence="1">
    <location>
        <begin position="87"/>
        <end position="105"/>
    </location>
</feature>
<feature type="transmembrane region" description="Helical" evidence="1">
    <location>
        <begin position="169"/>
        <end position="196"/>
    </location>
</feature>
<reference evidence="3" key="1">
    <citation type="journal article" date="2023" name="Nat. Microbiol.">
        <title>Enrichment and characterization of a nitric oxide-reducing microbial community in a continuous bioreactor.</title>
        <authorList>
            <person name="Garrido-Amador P."/>
            <person name="Stortenbeker N."/>
            <person name="Wessels H.J.C.T."/>
            <person name="Speth D.R."/>
            <person name="Garcia-Heredia I."/>
            <person name="Kartal B."/>
        </authorList>
    </citation>
    <scope>NUCLEOTIDE SEQUENCE</scope>
    <source>
        <strain evidence="3">MAG1</strain>
    </source>
</reference>
<organism evidence="3">
    <name type="scientific">Candidatus Nitricoxidivorans perseverans</name>
    <dbReference type="NCBI Taxonomy" id="2975601"/>
    <lineage>
        <taxon>Bacteria</taxon>
        <taxon>Pseudomonadati</taxon>
        <taxon>Pseudomonadota</taxon>
        <taxon>Betaproteobacteria</taxon>
        <taxon>Nitrosomonadales</taxon>
        <taxon>Sterolibacteriaceae</taxon>
        <taxon>Candidatus Nitricoxidivorans</taxon>
    </lineage>
</organism>
<gene>
    <name evidence="3" type="ORF">OHM77_08635</name>
</gene>
<dbReference type="AlphaFoldDB" id="A0AA49FJK4"/>
<name>A0AA49FJK4_9PROT</name>
<dbReference type="InterPro" id="IPR039447">
    <property type="entry name" value="UreH-like_TM_dom"/>
</dbReference>
<keyword evidence="1" id="KW-0812">Transmembrane</keyword>
<feature type="transmembrane region" description="Helical" evidence="1">
    <location>
        <begin position="53"/>
        <end position="75"/>
    </location>
</feature>
<evidence type="ECO:0000259" key="2">
    <source>
        <dbReference type="Pfam" id="PF13386"/>
    </source>
</evidence>
<feature type="transmembrane region" description="Helical" evidence="1">
    <location>
        <begin position="131"/>
        <end position="157"/>
    </location>
</feature>
<sequence>MIPPVDPAALVGPPMALALGLAYGLGPCLVSCLPYLGPVFLARDFSLRRSWHVVLPLSLGRLAGYGGFGLAAGLAGQVVKDGAAAPVVRMVVGAAALMMGLALLWRRPACAVPSGHAAPLRRMNLTDEPRALLPGGLFLMGVGMALTPCAPLGVVLFSAAAGASAGQGAMLGLAFGLGAIVVPGLVYGIGAAYLGGRLREELKNWRPAMERIAAGLLILTGLSNLLK</sequence>
<keyword evidence="1" id="KW-0472">Membrane</keyword>
<proteinExistence type="predicted"/>
<dbReference type="Pfam" id="PF13386">
    <property type="entry name" value="DsbD_2"/>
    <property type="match status" value="1"/>
</dbReference>
<feature type="transmembrane region" description="Helical" evidence="1">
    <location>
        <begin position="20"/>
        <end position="41"/>
    </location>
</feature>
<dbReference type="EMBL" id="CP107246">
    <property type="protein sequence ID" value="WIM04765.1"/>
    <property type="molecule type" value="Genomic_DNA"/>
</dbReference>
<protein>
    <submittedName>
        <fullName evidence="3">Sulfite exporter TauE/SafE family protein</fullName>
    </submittedName>
</protein>
<feature type="domain" description="Urease accessory protein UreH-like transmembrane" evidence="2">
    <location>
        <begin position="16"/>
        <end position="222"/>
    </location>
</feature>